<protein>
    <submittedName>
        <fullName evidence="2">Uncharacterized protein</fullName>
    </submittedName>
</protein>
<evidence type="ECO:0000313" key="2">
    <source>
        <dbReference type="EMBL" id="OQV12781.1"/>
    </source>
</evidence>
<feature type="region of interest" description="Disordered" evidence="1">
    <location>
        <begin position="20"/>
        <end position="39"/>
    </location>
</feature>
<comment type="caution">
    <text evidence="2">The sequence shown here is derived from an EMBL/GenBank/DDBJ whole genome shotgun (WGS) entry which is preliminary data.</text>
</comment>
<proteinExistence type="predicted"/>
<keyword evidence="3" id="KW-1185">Reference proteome</keyword>
<name>A0A1W0WC49_HYPEX</name>
<gene>
    <name evidence="2" type="ORF">BV898_13010</name>
</gene>
<evidence type="ECO:0000313" key="3">
    <source>
        <dbReference type="Proteomes" id="UP000192578"/>
    </source>
</evidence>
<sequence length="332" mass="36725">MDSATSSGLRCSNGHATVDYSNARVPRRQTLPRSSRSPPRGRIWKCLIDCRDALEKQFSALYTQLEGSLRGQESSTSRRFSALSRLHGRTSATAPRMDLGSNSTLFSFSSQRRHSFRGKQAERLSRQRLSAATTCRLSGGPRQKMAFDKSIDLTGRLQPAVSGFSSAWSYSGEDQRCSGLSDSFSAFDFPPKVELGPTAASQFVFVQRLFAITLRVSHHRLYSPGFGAPNVAVFQRQQELQLRQPQQDAFFLSRIRPSSETFSALPAVDCPAFQSTIPLTSDEEYEDARASIGRPGITADVLNNLVQQHHFTLERRYEFGTVASGPGESVLA</sequence>
<dbReference type="AlphaFoldDB" id="A0A1W0WC49"/>
<dbReference type="Proteomes" id="UP000192578">
    <property type="component" value="Unassembled WGS sequence"/>
</dbReference>
<organism evidence="2 3">
    <name type="scientific">Hypsibius exemplaris</name>
    <name type="common">Freshwater tardigrade</name>
    <dbReference type="NCBI Taxonomy" id="2072580"/>
    <lineage>
        <taxon>Eukaryota</taxon>
        <taxon>Metazoa</taxon>
        <taxon>Ecdysozoa</taxon>
        <taxon>Tardigrada</taxon>
        <taxon>Eutardigrada</taxon>
        <taxon>Parachela</taxon>
        <taxon>Hypsibioidea</taxon>
        <taxon>Hypsibiidae</taxon>
        <taxon>Hypsibius</taxon>
    </lineage>
</organism>
<dbReference type="EMBL" id="MTYJ01000137">
    <property type="protein sequence ID" value="OQV12781.1"/>
    <property type="molecule type" value="Genomic_DNA"/>
</dbReference>
<accession>A0A1W0WC49</accession>
<reference evidence="3" key="1">
    <citation type="submission" date="2017-01" db="EMBL/GenBank/DDBJ databases">
        <title>Comparative genomics of anhydrobiosis in the tardigrade Hypsibius dujardini.</title>
        <authorList>
            <person name="Yoshida Y."/>
            <person name="Koutsovoulos G."/>
            <person name="Laetsch D."/>
            <person name="Stevens L."/>
            <person name="Kumar S."/>
            <person name="Horikawa D."/>
            <person name="Ishino K."/>
            <person name="Komine S."/>
            <person name="Tomita M."/>
            <person name="Blaxter M."/>
            <person name="Arakawa K."/>
        </authorList>
    </citation>
    <scope>NUCLEOTIDE SEQUENCE [LARGE SCALE GENOMIC DNA]</scope>
    <source>
        <strain evidence="3">Z151</strain>
    </source>
</reference>
<evidence type="ECO:0000256" key="1">
    <source>
        <dbReference type="SAM" id="MobiDB-lite"/>
    </source>
</evidence>